<accession>A0A1D3LLU7</accession>
<feature type="compositionally biased region" description="Low complexity" evidence="6">
    <location>
        <begin position="10"/>
        <end position="23"/>
    </location>
</feature>
<feature type="compositionally biased region" description="Low complexity" evidence="6">
    <location>
        <begin position="581"/>
        <end position="599"/>
    </location>
</feature>
<feature type="domain" description="AP2/ERF" evidence="7">
    <location>
        <begin position="221"/>
        <end position="275"/>
    </location>
</feature>
<evidence type="ECO:0000256" key="2">
    <source>
        <dbReference type="ARBA" id="ARBA00023015"/>
    </source>
</evidence>
<dbReference type="GO" id="GO:0003700">
    <property type="term" value="F:DNA-binding transcription factor activity"/>
    <property type="evidence" value="ECO:0007669"/>
    <property type="project" value="InterPro"/>
</dbReference>
<keyword evidence="2" id="KW-0805">Transcription regulation</keyword>
<keyword evidence="4" id="KW-0804">Transcription</keyword>
<dbReference type="Gene3D" id="1.20.5.2050">
    <property type="match status" value="1"/>
</dbReference>
<evidence type="ECO:0000256" key="1">
    <source>
        <dbReference type="ARBA" id="ARBA00004123"/>
    </source>
</evidence>
<gene>
    <name evidence="8" type="primary">ApiAP2</name>
    <name evidence="8" type="ORF">PCHDK_000386300</name>
</gene>
<evidence type="ECO:0000256" key="4">
    <source>
        <dbReference type="ARBA" id="ARBA00023163"/>
    </source>
</evidence>
<dbReference type="GO" id="GO:0003677">
    <property type="term" value="F:DNA binding"/>
    <property type="evidence" value="ECO:0007669"/>
    <property type="project" value="UniProtKB-KW"/>
</dbReference>
<name>A0A1D3LLU7_PLACE</name>
<sequence>MDEHISSEHNSSNNSNNSSDNDSPLAPQQDTINFNSINNNAINIEFIKNNITESSIASNVALNINDININTTNEMSEDSKNNINYTIPNEIMNTIPSTNGGVTHDSVSSGANNGLDKMSDDARNGSENNENRNENSNENSNDNSNDNSESNENNENSENRENDSSSGNNDAQIAEMSGEQKEVAPLPSQVVSIKKKVGRPKGATSANKVVKKEEKVSTSSSGYPGVSWNKRMCAWLAFFYDGASRRSRTFHPKHFNMDKDQARLAAVEFMKSLENNGRKKSTKIKGGKNKIKQMGNEDHINNIMHNGGPGLDHTNNLISLNNNMHMMAMNPAFYMHNSNRNFNITNPIHNDRNHLNNLYNNTPRHHSLNNNNMNHINNLSKVIRDSNGIYMHNNHNNNNNPNSIYNNNIHMSNNPNPNNNSHTASNDHNNINYLNELMYHSNLLQGGGGGPSASHPVMGSGGIGLGHDLNFFDRNMNNGNINDVLNLEENLGLQNKDIERLMNTLFRKNYNNMNMNMPNMDDHFFHSNNGNTNNNNINSNGTGTINDSNNTISIINNNGAGALHGVDPPNSVHNNHRKRGGNNNDNNPNNNNTINSINNTSSQNAHMYLSNNNGDIYDTNNLNNSNNIHNYYDYNYDIYRGETGNANNNISPHIIEMMHRMNNDLKEGKNMDHNINDDFHDINYMMQENGGWLNQIRHNNIINNNSRDLCDPNISPEHVNNNIKKQIELNKGKKATKESTFRSILNIGNRTTEMAEPVDETANNNNMNDSEKSSRFDMNGISCNCSPHIRNQKNHYCMYYKHNLSQYINDNSANYNYMSWGPNNNNVVNTIDKGEVESTGDISNSGVSNNSGSRVGIVTDPNNNNNNAFHHNNSAKHLAQNFEINQKENIRRSQYDNNNYSNIPTMPKYLHYQQNMNNHDTSNGNNNEMQHIIKQNNNYIPKTINSNFNNKPNQKENRNSLISSAPHGMNNISSQF</sequence>
<reference evidence="8 9" key="1">
    <citation type="submission" date="2016-08" db="EMBL/GenBank/DDBJ databases">
        <authorList>
            <consortium name="Pathogen Informatics"/>
        </authorList>
    </citation>
    <scope>NUCLEOTIDE SEQUENCE [LARGE SCALE GENOMIC DNA]</scope>
    <source>
        <strain evidence="8 9">DK</strain>
    </source>
</reference>
<evidence type="ECO:0000256" key="6">
    <source>
        <dbReference type="SAM" id="MobiDB-lite"/>
    </source>
</evidence>
<proteinExistence type="predicted"/>
<dbReference type="Pfam" id="PF00847">
    <property type="entry name" value="AP2"/>
    <property type="match status" value="1"/>
</dbReference>
<dbReference type="InterPro" id="IPR001471">
    <property type="entry name" value="AP2/ERF_dom"/>
</dbReference>
<evidence type="ECO:0000256" key="3">
    <source>
        <dbReference type="ARBA" id="ARBA00023125"/>
    </source>
</evidence>
<dbReference type="EMBL" id="LT608207">
    <property type="protein sequence ID" value="SCM12493.1"/>
    <property type="molecule type" value="Genomic_DNA"/>
</dbReference>
<keyword evidence="3" id="KW-0238">DNA-binding</keyword>
<feature type="region of interest" description="Disordered" evidence="6">
    <location>
        <begin position="945"/>
        <end position="976"/>
    </location>
</feature>
<evidence type="ECO:0000259" key="7">
    <source>
        <dbReference type="Pfam" id="PF00847"/>
    </source>
</evidence>
<organism evidence="8 9">
    <name type="scientific">Plasmodium chabaudi adami</name>
    <dbReference type="NCBI Taxonomy" id="5826"/>
    <lineage>
        <taxon>Eukaryota</taxon>
        <taxon>Sar</taxon>
        <taxon>Alveolata</taxon>
        <taxon>Apicomplexa</taxon>
        <taxon>Aconoidasida</taxon>
        <taxon>Haemosporida</taxon>
        <taxon>Plasmodiidae</taxon>
        <taxon>Plasmodium</taxon>
        <taxon>Plasmodium (Vinckeia)</taxon>
    </lineage>
</organism>
<evidence type="ECO:0000313" key="9">
    <source>
        <dbReference type="Proteomes" id="UP000195879"/>
    </source>
</evidence>
<evidence type="ECO:0000313" key="8">
    <source>
        <dbReference type="EMBL" id="SCM12493.1"/>
    </source>
</evidence>
<feature type="region of interest" description="Disordered" evidence="6">
    <location>
        <begin position="1"/>
        <end position="29"/>
    </location>
</feature>
<feature type="compositionally biased region" description="Polar residues" evidence="6">
    <location>
        <begin position="96"/>
        <end position="112"/>
    </location>
</feature>
<comment type="subcellular location">
    <subcellularLocation>
        <location evidence="1">Nucleus</location>
    </subcellularLocation>
</comment>
<feature type="region of interest" description="Disordered" evidence="6">
    <location>
        <begin position="96"/>
        <end position="213"/>
    </location>
</feature>
<dbReference type="GO" id="GO:0005634">
    <property type="term" value="C:nucleus"/>
    <property type="evidence" value="ECO:0007669"/>
    <property type="project" value="UniProtKB-SubCell"/>
</dbReference>
<dbReference type="Proteomes" id="UP000195879">
    <property type="component" value="Chromosome 13"/>
</dbReference>
<feature type="compositionally biased region" description="Basic and acidic residues" evidence="6">
    <location>
        <begin position="117"/>
        <end position="135"/>
    </location>
</feature>
<dbReference type="AlphaFoldDB" id="A0A1D3LLU7"/>
<feature type="region of interest" description="Disordered" evidence="6">
    <location>
        <begin position="560"/>
        <end position="599"/>
    </location>
</feature>
<keyword evidence="5" id="KW-0539">Nucleus</keyword>
<dbReference type="OrthoDB" id="333966at2759"/>
<feature type="compositionally biased region" description="Low complexity" evidence="6">
    <location>
        <begin position="136"/>
        <end position="156"/>
    </location>
</feature>
<evidence type="ECO:0000256" key="5">
    <source>
        <dbReference type="ARBA" id="ARBA00023242"/>
    </source>
</evidence>
<protein>
    <submittedName>
        <fullName evidence="8">Transcription factor with AP2 domain(S), putative</fullName>
    </submittedName>
</protein>